<dbReference type="AlphaFoldDB" id="A0A8S3VF93"/>
<sequence>MAIPLLSPAEFTSVVIPSGILTDEEQSQMLKYATISNSDSLCGKFRVHPRKGGRVVEVSIDNIVNPKNQSDDIYVGIFSQEGTHLHPESLYVKANKRIKIKSVTLNPQFIKPCQNKYNFNVDFETVTSMQNTCVRPSGRACKLPIDKVIPQNEILILTIKPNPPNQYPYDWESKQHHLKSLPQTFAVKNGMMYEHELSQRTTLFLALKGGYLVESFEVMELC</sequence>
<name>A0A8S3VF93_MYTED</name>
<protein>
    <submittedName>
        <fullName evidence="1">Uncharacterized protein</fullName>
    </submittedName>
</protein>
<reference evidence="1" key="1">
    <citation type="submission" date="2021-03" db="EMBL/GenBank/DDBJ databases">
        <authorList>
            <person name="Bekaert M."/>
        </authorList>
    </citation>
    <scope>NUCLEOTIDE SEQUENCE</scope>
</reference>
<dbReference type="EMBL" id="CAJPWZ010003308">
    <property type="protein sequence ID" value="CAG2256657.1"/>
    <property type="molecule type" value="Genomic_DNA"/>
</dbReference>
<comment type="caution">
    <text evidence="1">The sequence shown here is derived from an EMBL/GenBank/DDBJ whole genome shotgun (WGS) entry which is preliminary data.</text>
</comment>
<organism evidence="1 2">
    <name type="scientific">Mytilus edulis</name>
    <name type="common">Blue mussel</name>
    <dbReference type="NCBI Taxonomy" id="6550"/>
    <lineage>
        <taxon>Eukaryota</taxon>
        <taxon>Metazoa</taxon>
        <taxon>Spiralia</taxon>
        <taxon>Lophotrochozoa</taxon>
        <taxon>Mollusca</taxon>
        <taxon>Bivalvia</taxon>
        <taxon>Autobranchia</taxon>
        <taxon>Pteriomorphia</taxon>
        <taxon>Mytilida</taxon>
        <taxon>Mytiloidea</taxon>
        <taxon>Mytilidae</taxon>
        <taxon>Mytilinae</taxon>
        <taxon>Mytilus</taxon>
    </lineage>
</organism>
<dbReference type="Proteomes" id="UP000683360">
    <property type="component" value="Unassembled WGS sequence"/>
</dbReference>
<proteinExistence type="predicted"/>
<evidence type="ECO:0000313" key="1">
    <source>
        <dbReference type="EMBL" id="CAG2256657.1"/>
    </source>
</evidence>
<accession>A0A8S3VF93</accession>
<evidence type="ECO:0000313" key="2">
    <source>
        <dbReference type="Proteomes" id="UP000683360"/>
    </source>
</evidence>
<keyword evidence="2" id="KW-1185">Reference proteome</keyword>
<dbReference type="OrthoDB" id="6199890at2759"/>
<gene>
    <name evidence="1" type="ORF">MEDL_67825</name>
</gene>